<evidence type="ECO:0000256" key="1">
    <source>
        <dbReference type="ARBA" id="ARBA00006828"/>
    </source>
</evidence>
<dbReference type="Pfam" id="PF25496">
    <property type="entry name" value="URGCP"/>
    <property type="match status" value="1"/>
</dbReference>
<dbReference type="Proteomes" id="UP000472271">
    <property type="component" value="Chromosome 1"/>
</dbReference>
<dbReference type="PROSITE" id="PS51717">
    <property type="entry name" value="G_VLIG"/>
    <property type="match status" value="1"/>
</dbReference>
<dbReference type="InterPro" id="IPR052986">
    <property type="entry name" value="VLIG_GTPase"/>
</dbReference>
<evidence type="ECO:0000259" key="3">
    <source>
        <dbReference type="PROSITE" id="PS51717"/>
    </source>
</evidence>
<name>A0A672YEC5_9TELE</name>
<evidence type="ECO:0000313" key="5">
    <source>
        <dbReference type="Proteomes" id="UP000472271"/>
    </source>
</evidence>
<dbReference type="InterPro" id="IPR030383">
    <property type="entry name" value="G_VLIG_dom"/>
</dbReference>
<evidence type="ECO:0000256" key="2">
    <source>
        <dbReference type="SAM" id="Coils"/>
    </source>
</evidence>
<comment type="similarity">
    <text evidence="1">Belongs to the TRAFAC class dynamin-like GTPase superfamily. Very large inducible GTPase (VLIG) family.</text>
</comment>
<organism evidence="4 5">
    <name type="scientific">Sphaeramia orbicularis</name>
    <name type="common">orbiculate cardinalfish</name>
    <dbReference type="NCBI Taxonomy" id="375764"/>
    <lineage>
        <taxon>Eukaryota</taxon>
        <taxon>Metazoa</taxon>
        <taxon>Chordata</taxon>
        <taxon>Craniata</taxon>
        <taxon>Vertebrata</taxon>
        <taxon>Euteleostomi</taxon>
        <taxon>Actinopterygii</taxon>
        <taxon>Neopterygii</taxon>
        <taxon>Teleostei</taxon>
        <taxon>Neoteleostei</taxon>
        <taxon>Acanthomorphata</taxon>
        <taxon>Gobiaria</taxon>
        <taxon>Kurtiformes</taxon>
        <taxon>Apogonoidei</taxon>
        <taxon>Apogonidae</taxon>
        <taxon>Apogoninae</taxon>
        <taxon>Sphaeramia</taxon>
    </lineage>
</organism>
<dbReference type="Ensembl" id="ENSSORT00005002631.1">
    <property type="protein sequence ID" value="ENSSORP00005002565.1"/>
    <property type="gene ID" value="ENSSORG00005001541.1"/>
</dbReference>
<feature type="domain" description="VLIG-type G" evidence="3">
    <location>
        <begin position="616"/>
        <end position="856"/>
    </location>
</feature>
<dbReference type="InterPro" id="IPR027417">
    <property type="entry name" value="P-loop_NTPase"/>
</dbReference>
<sequence length="859" mass="97481">VNFSSFTIHSIVKSFGESGELSVQKGLATSTSTSMNTEPCLGELLSKLGLAEQYENKLTISTVLEINQNDISGHKPESANSLPEAFVKRLITLDTNTRSVHCLSHNVDTDKKNAINPLDLSTAIFLCSDGFLQQDMVLKMSLCQFAVPLLLPNQEQREITMMLWSMREIVQTFSPSIQAFSKMSCEERMVLSDVPLVSFVRLGRTAFSKSELLNRLFSNNQHYHDTFYHRNMECGDVPRKISEGLVEITWYLPCGNKKIDKFTEPVAVANLRGDIKAFDLQFSFLCQTSAAVYVFCDESEADYFKNLEGRDVKADVILISSVQGKTFTLKTVQVKPSFKATNESQRRKNPMELLEPLHKSISKVLESSPNKVSIANMAKTARDFGILVDEDSDECQSAKKNVNKVTRYITDTSVFKATQLPSQGQVWKAISWIENEYWRLRNNKSKNKEDYRESLKTKEKDLRQKQQRFEKSPAMSDFLHGVVTSEVQRYYFLKWLEIDLENVSWDHVSRLQNQYKEICQKFPQDEEKIADIDKQISDVSLCLKHFFRECGQLYECSNSLPEHSRQRKTMENLPALHAQMLLDGFPVELVDGDASNIPIKWITDVLTELHNLMHSSSKVKVIAVIGSENSGKSTLLNSMFGVRFAVSRGRGTRGAFIQLINVHKDIKVELGCDCIMLIDTEGLKPHQMVENDHSHERDKEVASLAVALSDITIVSLAKGNSREEDVLEIVLQAFTRLKDKGEKQCHIVCSNMADLPAAEKRKSNTVLVQQLNKIIQKDVNMKKANITKISEVMKFDPETCCWNIPPLRCGTPPMAPVSGDYSKIVHTLKTRLLGDLRKSKERGDLTQFVKRLERVWKTL</sequence>
<accession>A0A672YEC5</accession>
<dbReference type="InParanoid" id="A0A672YEC5"/>
<dbReference type="Gene3D" id="3.40.50.300">
    <property type="entry name" value="P-loop containing nucleotide triphosphate hydrolases"/>
    <property type="match status" value="1"/>
</dbReference>
<reference evidence="4" key="1">
    <citation type="submission" date="2019-06" db="EMBL/GenBank/DDBJ databases">
        <authorList>
            <consortium name="Wellcome Sanger Institute Data Sharing"/>
        </authorList>
    </citation>
    <scope>NUCLEOTIDE SEQUENCE [LARGE SCALE GENOMIC DNA]</scope>
</reference>
<reference evidence="4" key="2">
    <citation type="submission" date="2025-08" db="UniProtKB">
        <authorList>
            <consortium name="Ensembl"/>
        </authorList>
    </citation>
    <scope>IDENTIFICATION</scope>
</reference>
<keyword evidence="5" id="KW-1185">Reference proteome</keyword>
<feature type="coiled-coil region" evidence="2">
    <location>
        <begin position="441"/>
        <end position="472"/>
    </location>
</feature>
<proteinExistence type="inferred from homology"/>
<dbReference type="PANTHER" id="PTHR14819:SF9">
    <property type="entry name" value="UP-REGULATOR OF CELL PROLIFERATION-LIKE"/>
    <property type="match status" value="1"/>
</dbReference>
<keyword evidence="2" id="KW-0175">Coiled coil</keyword>
<reference evidence="4" key="3">
    <citation type="submission" date="2025-09" db="UniProtKB">
        <authorList>
            <consortium name="Ensembl"/>
        </authorList>
    </citation>
    <scope>IDENTIFICATION</scope>
</reference>
<dbReference type="Pfam" id="PF25683">
    <property type="entry name" value="URGCP_GTPase"/>
    <property type="match status" value="1"/>
</dbReference>
<dbReference type="SUPFAM" id="SSF52540">
    <property type="entry name" value="P-loop containing nucleoside triphosphate hydrolases"/>
    <property type="match status" value="1"/>
</dbReference>
<dbReference type="PANTHER" id="PTHR14819">
    <property type="entry name" value="GTP-BINDING"/>
    <property type="match status" value="1"/>
</dbReference>
<dbReference type="GO" id="GO:0005525">
    <property type="term" value="F:GTP binding"/>
    <property type="evidence" value="ECO:0007669"/>
    <property type="project" value="InterPro"/>
</dbReference>
<protein>
    <submittedName>
        <fullName evidence="4">Upregulator of cell proliferation</fullName>
    </submittedName>
</protein>
<dbReference type="InterPro" id="IPR057365">
    <property type="entry name" value="URGCP"/>
</dbReference>
<dbReference type="AlphaFoldDB" id="A0A672YEC5"/>
<evidence type="ECO:0000313" key="4">
    <source>
        <dbReference type="Ensembl" id="ENSSORP00005002565.1"/>
    </source>
</evidence>